<evidence type="ECO:0000256" key="3">
    <source>
        <dbReference type="ARBA" id="ARBA00011738"/>
    </source>
</evidence>
<dbReference type="UniPathway" id="UPA00117"/>
<dbReference type="CDD" id="cd00586">
    <property type="entry name" value="4HBT"/>
    <property type="match status" value="1"/>
</dbReference>
<evidence type="ECO:0000256" key="1">
    <source>
        <dbReference type="ARBA" id="ARBA00004496"/>
    </source>
</evidence>
<dbReference type="GO" id="GO:0006631">
    <property type="term" value="P:fatty acid metabolic process"/>
    <property type="evidence" value="ECO:0007669"/>
    <property type="project" value="InterPro"/>
</dbReference>
<accession>A0A6J6FFF9</accession>
<protein>
    <recommendedName>
        <fullName evidence="4">carnitine 3-dehydrogenase</fullName>
        <ecNumber evidence="4">1.1.1.108</ecNumber>
    </recommendedName>
</protein>
<dbReference type="PANTHER" id="PTHR48075:SF5">
    <property type="entry name" value="3-HYDROXYBUTYRYL-COA DEHYDROGENASE"/>
    <property type="match status" value="1"/>
</dbReference>
<evidence type="ECO:0000256" key="7">
    <source>
        <dbReference type="ARBA" id="ARBA00023027"/>
    </source>
</evidence>
<evidence type="ECO:0000313" key="10">
    <source>
        <dbReference type="EMBL" id="CAB4587370.1"/>
    </source>
</evidence>
<dbReference type="GO" id="GO:0005737">
    <property type="term" value="C:cytoplasm"/>
    <property type="evidence" value="ECO:0007669"/>
    <property type="project" value="UniProtKB-SubCell"/>
</dbReference>
<proteinExistence type="inferred from homology"/>
<dbReference type="Pfam" id="PF00725">
    <property type="entry name" value="3HCDH"/>
    <property type="match status" value="1"/>
</dbReference>
<dbReference type="GO" id="GO:0047728">
    <property type="term" value="F:carnitine 3-dehydrogenase activity"/>
    <property type="evidence" value="ECO:0007669"/>
    <property type="project" value="UniProtKB-EC"/>
</dbReference>
<dbReference type="NCBIfam" id="NF005716">
    <property type="entry name" value="PRK07531.1"/>
    <property type="match status" value="1"/>
</dbReference>
<dbReference type="InterPro" id="IPR026578">
    <property type="entry name" value="L-carnitine_dehydrogenase"/>
</dbReference>
<evidence type="ECO:0000259" key="9">
    <source>
        <dbReference type="Pfam" id="PF02737"/>
    </source>
</evidence>
<dbReference type="HAMAP" id="MF_02129">
    <property type="entry name" value="L_carnitine_dehydrog"/>
    <property type="match status" value="1"/>
</dbReference>
<dbReference type="Gene3D" id="3.40.50.720">
    <property type="entry name" value="NAD(P)-binding Rossmann-like Domain"/>
    <property type="match status" value="1"/>
</dbReference>
<evidence type="ECO:0000259" key="8">
    <source>
        <dbReference type="Pfam" id="PF00725"/>
    </source>
</evidence>
<comment type="pathway">
    <text evidence="2">Amine and polyamine metabolism; carnitine metabolism.</text>
</comment>
<sequence length="499" mass="54912">MTGTTSPIPGLQTVGLLGGGVIGGGWAARFLLNGVDVKLYDPDPEAPRKIGEVMANARRALAKLVMPALPPEGTLTFVDTPEEAATGVDFVQESAPERLELKQQLLRRASAVAPAHVVFGSSTSGLLPSQMQDGMTHPERLVVGHPFNPVYLMPLVEICGGRATSETTKDRAAEVYDAIGMYPLRLSTEIDGFVADRMMEALWREALWMINDGVATAQEIDDAIRFGPGLRWSFMGTLLIYRIAGGEAGMRHFMAQFGPSLKWPWSKLTDVPELTDELLDTLVGQSDAQAGSATLRELEMLRDDCLISVIQGLRTRDYGAGQVLDRYERALFDRASQTAVEPDLTRPLRLHEVTVPTEWVDYNGHMNDSRYMQLSSECGDRFLRFIGMDAAYLESGRSFFTVESHVNYLAQAKAGDRLYVTVQLISHDEKRLRLFTAMHRADDDSLVATAEHMMLHVDTTLDRAAPADPAILATLASIAEHHQHLDLPRQAGRAIGQGR</sequence>
<evidence type="ECO:0000256" key="5">
    <source>
        <dbReference type="ARBA" id="ARBA00022490"/>
    </source>
</evidence>
<keyword evidence="7" id="KW-0520">NAD</keyword>
<dbReference type="EC" id="1.1.1.108" evidence="4"/>
<comment type="subcellular location">
    <subcellularLocation>
        <location evidence="1">Cytoplasm</location>
    </subcellularLocation>
</comment>
<reference evidence="10" key="1">
    <citation type="submission" date="2020-05" db="EMBL/GenBank/DDBJ databases">
        <authorList>
            <person name="Chiriac C."/>
            <person name="Salcher M."/>
            <person name="Ghai R."/>
            <person name="Kavagutti S V."/>
        </authorList>
    </citation>
    <scope>NUCLEOTIDE SEQUENCE</scope>
</reference>
<keyword evidence="5" id="KW-0963">Cytoplasm</keyword>
<evidence type="ECO:0000256" key="4">
    <source>
        <dbReference type="ARBA" id="ARBA00012956"/>
    </source>
</evidence>
<name>A0A6J6FFF9_9ZZZZ</name>
<dbReference type="EMBL" id="CAEZSR010000200">
    <property type="protein sequence ID" value="CAB4587370.1"/>
    <property type="molecule type" value="Genomic_DNA"/>
</dbReference>
<comment type="subunit">
    <text evidence="3">Homodimer.</text>
</comment>
<evidence type="ECO:0000256" key="2">
    <source>
        <dbReference type="ARBA" id="ARBA00004855"/>
    </source>
</evidence>
<dbReference type="Gene3D" id="1.10.1040.10">
    <property type="entry name" value="N-(1-d-carboxylethyl)-l-norvaline Dehydrogenase, domain 2"/>
    <property type="match status" value="1"/>
</dbReference>
<dbReference type="InterPro" id="IPR013328">
    <property type="entry name" value="6PGD_dom2"/>
</dbReference>
<feature type="domain" description="3-hydroxyacyl-CoA dehydrogenase NAD binding" evidence="9">
    <location>
        <begin position="13"/>
        <end position="186"/>
    </location>
</feature>
<dbReference type="SUPFAM" id="SSF54637">
    <property type="entry name" value="Thioesterase/thiol ester dehydrase-isomerase"/>
    <property type="match status" value="1"/>
</dbReference>
<dbReference type="InterPro" id="IPR029069">
    <property type="entry name" value="HotDog_dom_sf"/>
</dbReference>
<dbReference type="InterPro" id="IPR008927">
    <property type="entry name" value="6-PGluconate_DH-like_C_sf"/>
</dbReference>
<dbReference type="InterPro" id="IPR036291">
    <property type="entry name" value="NAD(P)-bd_dom_sf"/>
</dbReference>
<dbReference type="GO" id="GO:0009437">
    <property type="term" value="P:carnitine metabolic process"/>
    <property type="evidence" value="ECO:0007669"/>
    <property type="project" value="UniProtKB-UniPathway"/>
</dbReference>
<dbReference type="InterPro" id="IPR006176">
    <property type="entry name" value="3-OHacyl-CoA_DH_NAD-bd"/>
</dbReference>
<dbReference type="Pfam" id="PF02737">
    <property type="entry name" value="3HCDH_N"/>
    <property type="match status" value="1"/>
</dbReference>
<dbReference type="InterPro" id="IPR006108">
    <property type="entry name" value="3HC_DH_C"/>
</dbReference>
<dbReference type="GO" id="GO:0070403">
    <property type="term" value="F:NAD+ binding"/>
    <property type="evidence" value="ECO:0007669"/>
    <property type="project" value="InterPro"/>
</dbReference>
<gene>
    <name evidence="10" type="ORF">UFOPK1493_03523</name>
</gene>
<feature type="domain" description="3-hydroxyacyl-CoA dehydrogenase C-terminal" evidence="8">
    <location>
        <begin position="192"/>
        <end position="260"/>
    </location>
</feature>
<dbReference type="AlphaFoldDB" id="A0A6J6FFF9"/>
<dbReference type="SUPFAM" id="SSF48179">
    <property type="entry name" value="6-phosphogluconate dehydrogenase C-terminal domain-like"/>
    <property type="match status" value="1"/>
</dbReference>
<dbReference type="SUPFAM" id="SSF51735">
    <property type="entry name" value="NAD(P)-binding Rossmann-fold domains"/>
    <property type="match status" value="1"/>
</dbReference>
<keyword evidence="6" id="KW-0560">Oxidoreductase</keyword>
<dbReference type="Gene3D" id="3.10.129.10">
    <property type="entry name" value="Hotdog Thioesterase"/>
    <property type="match status" value="1"/>
</dbReference>
<evidence type="ECO:0000256" key="6">
    <source>
        <dbReference type="ARBA" id="ARBA00023002"/>
    </source>
</evidence>
<dbReference type="PANTHER" id="PTHR48075">
    <property type="entry name" value="3-HYDROXYACYL-COA DEHYDROGENASE FAMILY PROTEIN"/>
    <property type="match status" value="1"/>
</dbReference>
<organism evidence="10">
    <name type="scientific">freshwater metagenome</name>
    <dbReference type="NCBI Taxonomy" id="449393"/>
    <lineage>
        <taxon>unclassified sequences</taxon>
        <taxon>metagenomes</taxon>
        <taxon>ecological metagenomes</taxon>
    </lineage>
</organism>
<dbReference type="Pfam" id="PF13279">
    <property type="entry name" value="4HBT_2"/>
    <property type="match status" value="1"/>
</dbReference>